<keyword evidence="1" id="KW-1133">Transmembrane helix</keyword>
<feature type="transmembrane region" description="Helical" evidence="1">
    <location>
        <begin position="233"/>
        <end position="254"/>
    </location>
</feature>
<keyword evidence="3" id="KW-1185">Reference proteome</keyword>
<dbReference type="RefSeq" id="WP_016419159.1">
    <property type="nucleotide sequence ID" value="NZ_FNND01000006.1"/>
</dbReference>
<comment type="caution">
    <text evidence="2">The sequence shown here is derived from an EMBL/GenBank/DDBJ whole genome shotgun (WGS) entry which is preliminary data.</text>
</comment>
<dbReference type="EMBL" id="FNND01000006">
    <property type="protein sequence ID" value="SDW96704.1"/>
    <property type="molecule type" value="Genomic_DNA"/>
</dbReference>
<gene>
    <name evidence="2" type="ORF">SAMN05444420_1067</name>
</gene>
<evidence type="ECO:0000313" key="2">
    <source>
        <dbReference type="EMBL" id="SDW96704.1"/>
    </source>
</evidence>
<sequence>MDEIAVNRIIVLLFLVVSVGLTYLILRKLNSKAKDKGKDKAGCLTAIFIWMPISLLVMFTPFMLGLGVGTAKELYQLSFDSAFKPYTAQVVRYENIHTERFERKSGKTYYTEYVEMGTPVVTFTLESGKELERTLPFATELNSESSYNIRYKVSTNELIVTDVYIVVKTIGVIIFFVIAVFAYWWIYGYLTDKPMKNYGNYLAYGVLYGIILTMTMGLCAGFIFAVLTQELSLWWEVICIFFALSLLPVIIQILRSMFRSKVRDPLKQRRKTTYRKDY</sequence>
<feature type="transmembrane region" description="Helical" evidence="1">
    <location>
        <begin position="163"/>
        <end position="190"/>
    </location>
</feature>
<feature type="transmembrane region" description="Helical" evidence="1">
    <location>
        <begin position="47"/>
        <end position="68"/>
    </location>
</feature>
<protein>
    <submittedName>
        <fullName evidence="2">Uncharacterized protein</fullName>
    </submittedName>
</protein>
<keyword evidence="1" id="KW-0812">Transmembrane</keyword>
<dbReference type="AlphaFoldDB" id="A0A1H2XW88"/>
<evidence type="ECO:0000256" key="1">
    <source>
        <dbReference type="SAM" id="Phobius"/>
    </source>
</evidence>
<proteinExistence type="predicted"/>
<feature type="transmembrane region" description="Helical" evidence="1">
    <location>
        <begin position="202"/>
        <end position="227"/>
    </location>
</feature>
<evidence type="ECO:0000313" key="3">
    <source>
        <dbReference type="Proteomes" id="UP000182771"/>
    </source>
</evidence>
<dbReference type="GeneID" id="85018316"/>
<keyword evidence="1" id="KW-0472">Membrane</keyword>
<reference evidence="2 3" key="1">
    <citation type="submission" date="2016-10" db="EMBL/GenBank/DDBJ databases">
        <authorList>
            <person name="Varghese N."/>
            <person name="Submissions S."/>
        </authorList>
    </citation>
    <scope>NUCLEOTIDE SEQUENCE [LARGE SCALE GENOMIC DNA]</scope>
    <source>
        <strain evidence="2 3">DSM 11449</strain>
    </source>
</reference>
<dbReference type="OrthoDB" id="1147983at2"/>
<feature type="transmembrane region" description="Helical" evidence="1">
    <location>
        <begin position="6"/>
        <end position="26"/>
    </location>
</feature>
<organism evidence="2 3">
    <name type="scientific">Capnocytophaga granulosa</name>
    <dbReference type="NCBI Taxonomy" id="45242"/>
    <lineage>
        <taxon>Bacteria</taxon>
        <taxon>Pseudomonadati</taxon>
        <taxon>Bacteroidota</taxon>
        <taxon>Flavobacteriia</taxon>
        <taxon>Flavobacteriales</taxon>
        <taxon>Flavobacteriaceae</taxon>
        <taxon>Capnocytophaga</taxon>
    </lineage>
</organism>
<name>A0A1H2XW88_9FLAO</name>
<accession>A0A1H2XW88</accession>
<dbReference type="Proteomes" id="UP000182771">
    <property type="component" value="Unassembled WGS sequence"/>
</dbReference>